<keyword evidence="2" id="KW-1185">Reference proteome</keyword>
<name>A0A813E9M3_POLGL</name>
<organism evidence="1 2">
    <name type="scientific">Polarella glacialis</name>
    <name type="common">Dinoflagellate</name>
    <dbReference type="NCBI Taxonomy" id="89957"/>
    <lineage>
        <taxon>Eukaryota</taxon>
        <taxon>Sar</taxon>
        <taxon>Alveolata</taxon>
        <taxon>Dinophyceae</taxon>
        <taxon>Suessiales</taxon>
        <taxon>Suessiaceae</taxon>
        <taxon>Polarella</taxon>
    </lineage>
</organism>
<dbReference type="AlphaFoldDB" id="A0A813E9M3"/>
<protein>
    <submittedName>
        <fullName evidence="1">Uncharacterized protein</fullName>
    </submittedName>
</protein>
<dbReference type="EMBL" id="CAJNNV010007777">
    <property type="protein sequence ID" value="CAE8595342.1"/>
    <property type="molecule type" value="Genomic_DNA"/>
</dbReference>
<sequence length="101" mass="11464">MQFHRLGQRPPSEVEQPLKNHHLCQHRPRSLHCLCLDGRKSTGISTNMDKAIRQKWSNRCGIATTTSSAPSHNTAVRLDSREGTFISKDLDNALRQKCSNR</sequence>
<comment type="caution">
    <text evidence="1">The sequence shown here is derived from an EMBL/GenBank/DDBJ whole genome shotgun (WGS) entry which is preliminary data.</text>
</comment>
<accession>A0A813E9M3</accession>
<gene>
    <name evidence="1" type="ORF">PGLA1383_LOCUS13856</name>
</gene>
<evidence type="ECO:0000313" key="2">
    <source>
        <dbReference type="Proteomes" id="UP000654075"/>
    </source>
</evidence>
<reference evidence="1" key="1">
    <citation type="submission" date="2021-02" db="EMBL/GenBank/DDBJ databases">
        <authorList>
            <person name="Dougan E. K."/>
            <person name="Rhodes N."/>
            <person name="Thang M."/>
            <person name="Chan C."/>
        </authorList>
    </citation>
    <scope>NUCLEOTIDE SEQUENCE</scope>
</reference>
<dbReference type="Proteomes" id="UP000654075">
    <property type="component" value="Unassembled WGS sequence"/>
</dbReference>
<evidence type="ECO:0000313" key="1">
    <source>
        <dbReference type="EMBL" id="CAE8595342.1"/>
    </source>
</evidence>
<proteinExistence type="predicted"/>